<dbReference type="Proteomes" id="UP000239203">
    <property type="component" value="Unassembled WGS sequence"/>
</dbReference>
<reference evidence="2 3" key="1">
    <citation type="submission" date="2018-02" db="EMBL/GenBank/DDBJ databases">
        <title>Genomic Encyclopedia of Archaeal and Bacterial Type Strains, Phase II (KMG-II): from individual species to whole genera.</title>
        <authorList>
            <person name="Goeker M."/>
        </authorList>
    </citation>
    <scope>NUCLEOTIDE SEQUENCE [LARGE SCALE GENOMIC DNA]</scope>
    <source>
        <strain evidence="2 3">YU 961-1</strain>
    </source>
</reference>
<keyword evidence="3" id="KW-1185">Reference proteome</keyword>
<sequence>MSADERGRAVRLLASVAHDADDLRLLLDLLGLDAAEGLPDALRRTPPDARPVPLPAPRPPGGRALAGRLLADVSAAVRAR</sequence>
<feature type="compositionally biased region" description="Pro residues" evidence="1">
    <location>
        <begin position="48"/>
        <end position="60"/>
    </location>
</feature>
<name>A0A2S6GQ10_9PSEU</name>
<feature type="region of interest" description="Disordered" evidence="1">
    <location>
        <begin position="41"/>
        <end position="64"/>
    </location>
</feature>
<organism evidence="2 3">
    <name type="scientific">Actinokineospora auranticolor</name>
    <dbReference type="NCBI Taxonomy" id="155976"/>
    <lineage>
        <taxon>Bacteria</taxon>
        <taxon>Bacillati</taxon>
        <taxon>Actinomycetota</taxon>
        <taxon>Actinomycetes</taxon>
        <taxon>Pseudonocardiales</taxon>
        <taxon>Pseudonocardiaceae</taxon>
        <taxon>Actinokineospora</taxon>
    </lineage>
</organism>
<evidence type="ECO:0000256" key="1">
    <source>
        <dbReference type="SAM" id="MobiDB-lite"/>
    </source>
</evidence>
<proteinExistence type="predicted"/>
<gene>
    <name evidence="2" type="ORF">CLV40_108249</name>
</gene>
<comment type="caution">
    <text evidence="2">The sequence shown here is derived from an EMBL/GenBank/DDBJ whole genome shotgun (WGS) entry which is preliminary data.</text>
</comment>
<dbReference type="RefSeq" id="WP_181043566.1">
    <property type="nucleotide sequence ID" value="NZ_CP154825.1"/>
</dbReference>
<evidence type="ECO:0000313" key="3">
    <source>
        <dbReference type="Proteomes" id="UP000239203"/>
    </source>
</evidence>
<evidence type="ECO:0000313" key="2">
    <source>
        <dbReference type="EMBL" id="PPK67250.1"/>
    </source>
</evidence>
<accession>A0A2S6GQ10</accession>
<dbReference type="AlphaFoldDB" id="A0A2S6GQ10"/>
<protein>
    <submittedName>
        <fullName evidence="2">Uncharacterized protein</fullName>
    </submittedName>
</protein>
<dbReference type="EMBL" id="PTIX01000008">
    <property type="protein sequence ID" value="PPK67250.1"/>
    <property type="molecule type" value="Genomic_DNA"/>
</dbReference>